<evidence type="ECO:0000313" key="3">
    <source>
        <dbReference type="Proteomes" id="UP000008177"/>
    </source>
</evidence>
<evidence type="ECO:0000256" key="1">
    <source>
        <dbReference type="SAM" id="MobiDB-lite"/>
    </source>
</evidence>
<sequence>MVKGYSIGYQTANQHDDGDDDDDNYRNHISAFCICICICIHIEHSDYFLSIIASFSPHTFGSSFLALGIYSDTLSAGEGPIEAGIA</sequence>
<organism evidence="2 3">
    <name type="scientific">Botryotinia fuckeliana (strain T4)</name>
    <name type="common">Noble rot fungus</name>
    <name type="synonym">Botrytis cinerea</name>
    <dbReference type="NCBI Taxonomy" id="999810"/>
    <lineage>
        <taxon>Eukaryota</taxon>
        <taxon>Fungi</taxon>
        <taxon>Dikarya</taxon>
        <taxon>Ascomycota</taxon>
        <taxon>Pezizomycotina</taxon>
        <taxon>Leotiomycetes</taxon>
        <taxon>Helotiales</taxon>
        <taxon>Sclerotiniaceae</taxon>
        <taxon>Botrytis</taxon>
    </lineage>
</organism>
<reference evidence="3" key="1">
    <citation type="journal article" date="2011" name="PLoS Genet.">
        <title>Genomic analysis of the necrotrophic fungal pathogens Sclerotinia sclerotiorum and Botrytis cinerea.</title>
        <authorList>
            <person name="Amselem J."/>
            <person name="Cuomo C.A."/>
            <person name="van Kan J.A."/>
            <person name="Viaud M."/>
            <person name="Benito E.P."/>
            <person name="Couloux A."/>
            <person name="Coutinho P.M."/>
            <person name="de Vries R.P."/>
            <person name="Dyer P.S."/>
            <person name="Fillinger S."/>
            <person name="Fournier E."/>
            <person name="Gout L."/>
            <person name="Hahn M."/>
            <person name="Kohn L."/>
            <person name="Lapalu N."/>
            <person name="Plummer K.M."/>
            <person name="Pradier J.M."/>
            <person name="Quevillon E."/>
            <person name="Sharon A."/>
            <person name="Simon A."/>
            <person name="ten Have A."/>
            <person name="Tudzynski B."/>
            <person name="Tudzynski P."/>
            <person name="Wincker P."/>
            <person name="Andrew M."/>
            <person name="Anthouard V."/>
            <person name="Beever R.E."/>
            <person name="Beffa R."/>
            <person name="Benoit I."/>
            <person name="Bouzid O."/>
            <person name="Brault B."/>
            <person name="Chen Z."/>
            <person name="Choquer M."/>
            <person name="Collemare J."/>
            <person name="Cotton P."/>
            <person name="Danchin E.G."/>
            <person name="Da Silva C."/>
            <person name="Gautier A."/>
            <person name="Giraud C."/>
            <person name="Giraud T."/>
            <person name="Gonzalez C."/>
            <person name="Grossetete S."/>
            <person name="Guldener U."/>
            <person name="Henrissat B."/>
            <person name="Howlett B.J."/>
            <person name="Kodira C."/>
            <person name="Kretschmer M."/>
            <person name="Lappartient A."/>
            <person name="Leroch M."/>
            <person name="Levis C."/>
            <person name="Mauceli E."/>
            <person name="Neuveglise C."/>
            <person name="Oeser B."/>
            <person name="Pearson M."/>
            <person name="Poulain J."/>
            <person name="Poussereau N."/>
            <person name="Quesneville H."/>
            <person name="Rascle C."/>
            <person name="Schumacher J."/>
            <person name="Segurens B."/>
            <person name="Sexton A."/>
            <person name="Silva E."/>
            <person name="Sirven C."/>
            <person name="Soanes D.M."/>
            <person name="Talbot N.J."/>
            <person name="Templeton M."/>
            <person name="Yandava C."/>
            <person name="Yarden O."/>
            <person name="Zeng Q."/>
            <person name="Rollins J.A."/>
            <person name="Lebrun M.H."/>
            <person name="Dickman M."/>
        </authorList>
    </citation>
    <scope>NUCLEOTIDE SEQUENCE [LARGE SCALE GENOMIC DNA]</scope>
    <source>
        <strain evidence="3">T4</strain>
    </source>
</reference>
<dbReference type="InParanoid" id="G2XND9"/>
<feature type="region of interest" description="Disordered" evidence="1">
    <location>
        <begin position="1"/>
        <end position="20"/>
    </location>
</feature>
<gene>
    <name evidence="2" type="ORF">BofuT4_uP074780.1</name>
</gene>
<dbReference type="Proteomes" id="UP000008177">
    <property type="component" value="Unplaced contigs"/>
</dbReference>
<protein>
    <submittedName>
        <fullName evidence="2">Uncharacterized protein</fullName>
    </submittedName>
</protein>
<evidence type="ECO:0000313" key="2">
    <source>
        <dbReference type="EMBL" id="CCD42395.1"/>
    </source>
</evidence>
<name>G2XND9_BOTF4</name>
<accession>G2XND9</accession>
<dbReference type="HOGENOM" id="CLU_2497604_0_0_1"/>
<dbReference type="EMBL" id="FQ790246">
    <property type="protein sequence ID" value="CCD42395.1"/>
    <property type="molecule type" value="Genomic_DNA"/>
</dbReference>
<proteinExistence type="predicted"/>
<dbReference type="AlphaFoldDB" id="G2XND9"/>